<comment type="caution">
    <text evidence="5">The sequence shown here is derived from an EMBL/GenBank/DDBJ whole genome shotgun (WGS) entry which is preliminary data.</text>
</comment>
<dbReference type="EMBL" id="JACXVP010000012">
    <property type="protein sequence ID" value="KAG5573750.1"/>
    <property type="molecule type" value="Genomic_DNA"/>
</dbReference>
<dbReference type="GO" id="GO:0080043">
    <property type="term" value="F:quercetin 3-O-glucosyltransferase activity"/>
    <property type="evidence" value="ECO:0007669"/>
    <property type="project" value="TreeGrafter"/>
</dbReference>
<keyword evidence="3" id="KW-0808">Transferase</keyword>
<keyword evidence="6" id="KW-1185">Reference proteome</keyword>
<protein>
    <recommendedName>
        <fullName evidence="7">Glycosyltransferase</fullName>
    </recommendedName>
</protein>
<evidence type="ECO:0000256" key="4">
    <source>
        <dbReference type="SAM" id="MobiDB-lite"/>
    </source>
</evidence>
<evidence type="ECO:0000256" key="3">
    <source>
        <dbReference type="ARBA" id="ARBA00022679"/>
    </source>
</evidence>
<dbReference type="CDD" id="cd03784">
    <property type="entry name" value="GT1_Gtf-like"/>
    <property type="match status" value="1"/>
</dbReference>
<evidence type="ECO:0000313" key="6">
    <source>
        <dbReference type="Proteomes" id="UP000824120"/>
    </source>
</evidence>
<organism evidence="5 6">
    <name type="scientific">Solanum commersonii</name>
    <name type="common">Commerson's wild potato</name>
    <name type="synonym">Commerson's nightshade</name>
    <dbReference type="NCBI Taxonomy" id="4109"/>
    <lineage>
        <taxon>Eukaryota</taxon>
        <taxon>Viridiplantae</taxon>
        <taxon>Streptophyta</taxon>
        <taxon>Embryophyta</taxon>
        <taxon>Tracheophyta</taxon>
        <taxon>Spermatophyta</taxon>
        <taxon>Magnoliopsida</taxon>
        <taxon>eudicotyledons</taxon>
        <taxon>Gunneridae</taxon>
        <taxon>Pentapetalae</taxon>
        <taxon>asterids</taxon>
        <taxon>lamiids</taxon>
        <taxon>Solanales</taxon>
        <taxon>Solanaceae</taxon>
        <taxon>Solanoideae</taxon>
        <taxon>Solaneae</taxon>
        <taxon>Solanum</taxon>
    </lineage>
</organism>
<dbReference type="Proteomes" id="UP000824120">
    <property type="component" value="Chromosome 12"/>
</dbReference>
<dbReference type="OrthoDB" id="5835829at2759"/>
<dbReference type="FunFam" id="3.40.50.2000:FF:000237">
    <property type="entry name" value="Glycosyltransferase"/>
    <property type="match status" value="1"/>
</dbReference>
<dbReference type="InterPro" id="IPR002213">
    <property type="entry name" value="UDP_glucos_trans"/>
</dbReference>
<evidence type="ECO:0000256" key="2">
    <source>
        <dbReference type="ARBA" id="ARBA00022676"/>
    </source>
</evidence>
<dbReference type="PANTHER" id="PTHR11926">
    <property type="entry name" value="GLUCOSYL/GLUCURONOSYL TRANSFERASES"/>
    <property type="match status" value="1"/>
</dbReference>
<proteinExistence type="inferred from homology"/>
<evidence type="ECO:0000256" key="1">
    <source>
        <dbReference type="ARBA" id="ARBA00009995"/>
    </source>
</evidence>
<evidence type="ECO:0008006" key="7">
    <source>
        <dbReference type="Google" id="ProtNLM"/>
    </source>
</evidence>
<dbReference type="SUPFAM" id="SSF53756">
    <property type="entry name" value="UDP-Glycosyltransferase/glycogen phosphorylase"/>
    <property type="match status" value="1"/>
</dbReference>
<accession>A0A9J5WFX3</accession>
<sequence length="506" mass="57069">MASPSQNTKSSLVHVFLVSFPGQGNVNPFLRLAKRLASKGMLVTFSAPEHVGKEMRAVDMNLIIDQPTPYGDGMIRFEFFEDGSSNQSIIEDFDLRMKMLEQAGRRNLTKILKKQDDEGRPVSCIVNNPYFPWVCEIAESLGIPNALLWVQSCACFSIYYHYHFNLVPFPSELEPEKDVILPNMPVLKYDDLPTFLLNSSGFESVLKRVMLDQFNILSKPFCILVDSFQELEHEVVRHMSKICPIRTIGPLLFNDPKIISPIRGDCTKIEEDCIEWLDSRPTSSVVYISFGSVAVPDQEQTDEIAFGLLNSGISFLWVMKPPPGYSVFQPVVLPDGFLSKPPSEYSVFQPVVLPDGFLSKVGGRGKIVKWCPQEQVLSHPSITFFLTHCGWNSSMEAISSGVPIVAFPQWGDQVTNAKYLVDVFKMGTRLRRGENGSTIITREEIEKCIREATNDDPKATEKKENARKWKKKAEEAVAERGSSDKNMQAFVDELKKIHAKKQEENV</sequence>
<gene>
    <name evidence="5" type="ORF">H5410_063516</name>
</gene>
<name>A0A9J5WFX3_SOLCO</name>
<dbReference type="GO" id="GO:0080044">
    <property type="term" value="F:quercetin 7-O-glucosyltransferase activity"/>
    <property type="evidence" value="ECO:0007669"/>
    <property type="project" value="TreeGrafter"/>
</dbReference>
<dbReference type="AlphaFoldDB" id="A0A9J5WFX3"/>
<feature type="region of interest" description="Disordered" evidence="4">
    <location>
        <begin position="452"/>
        <end position="485"/>
    </location>
</feature>
<keyword evidence="2" id="KW-0328">Glycosyltransferase</keyword>
<dbReference type="PANTHER" id="PTHR11926:SF986">
    <property type="entry name" value="UDP-GLYCOSYLTRANSFERASE 84A1"/>
    <property type="match status" value="1"/>
</dbReference>
<reference evidence="5 6" key="1">
    <citation type="submission" date="2020-09" db="EMBL/GenBank/DDBJ databases">
        <title>De no assembly of potato wild relative species, Solanum commersonii.</title>
        <authorList>
            <person name="Cho K."/>
        </authorList>
    </citation>
    <scope>NUCLEOTIDE SEQUENCE [LARGE SCALE GENOMIC DNA]</scope>
    <source>
        <strain evidence="5">LZ3.2</strain>
        <tissue evidence="5">Leaf</tissue>
    </source>
</reference>
<comment type="similarity">
    <text evidence="1">Belongs to the UDP-glycosyltransferase family.</text>
</comment>
<dbReference type="Pfam" id="PF00201">
    <property type="entry name" value="UDPGT"/>
    <property type="match status" value="1"/>
</dbReference>
<dbReference type="Gene3D" id="3.40.50.2000">
    <property type="entry name" value="Glycogen Phosphorylase B"/>
    <property type="match status" value="2"/>
</dbReference>
<feature type="compositionally biased region" description="Basic and acidic residues" evidence="4">
    <location>
        <begin position="452"/>
        <end position="483"/>
    </location>
</feature>
<evidence type="ECO:0000313" key="5">
    <source>
        <dbReference type="EMBL" id="KAG5573750.1"/>
    </source>
</evidence>